<sequence length="71" mass="8012">MNRKRTNSEKVGTGSREWEQGVPDRKTTPLEEANTRREGKAEFKFPSQVGQLALKVGEVPNGKHLDEYQAV</sequence>
<comment type="caution">
    <text evidence="2">The sequence shown here is derived from an EMBL/GenBank/DDBJ whole genome shotgun (WGS) entry which is preliminary data.</text>
</comment>
<accession>A0AAN8S239</accession>
<evidence type="ECO:0000256" key="1">
    <source>
        <dbReference type="SAM" id="MobiDB-lite"/>
    </source>
</evidence>
<proteinExistence type="predicted"/>
<dbReference type="EMBL" id="JAWJWE010000038">
    <property type="protein sequence ID" value="KAK6623508.1"/>
    <property type="molecule type" value="Genomic_DNA"/>
</dbReference>
<feature type="region of interest" description="Disordered" evidence="1">
    <location>
        <begin position="1"/>
        <end position="41"/>
    </location>
</feature>
<dbReference type="Proteomes" id="UP001372834">
    <property type="component" value="Unassembled WGS sequence"/>
</dbReference>
<feature type="compositionally biased region" description="Basic and acidic residues" evidence="1">
    <location>
        <begin position="16"/>
        <end position="41"/>
    </location>
</feature>
<reference evidence="2 3" key="1">
    <citation type="submission" date="2023-10" db="EMBL/GenBank/DDBJ databases">
        <title>Genomes of two closely related lineages of the louse Polyplax serrata with different host specificities.</title>
        <authorList>
            <person name="Martinu J."/>
            <person name="Tarabai H."/>
            <person name="Stefka J."/>
            <person name="Hypsa V."/>
        </authorList>
    </citation>
    <scope>NUCLEOTIDE SEQUENCE [LARGE SCALE GENOMIC DNA]</scope>
    <source>
        <strain evidence="2">HR10_N</strain>
    </source>
</reference>
<evidence type="ECO:0000313" key="2">
    <source>
        <dbReference type="EMBL" id="KAK6623508.1"/>
    </source>
</evidence>
<protein>
    <submittedName>
        <fullName evidence="2">Uncharacterized protein</fullName>
    </submittedName>
</protein>
<name>A0AAN8S239_POLSC</name>
<dbReference type="AlphaFoldDB" id="A0AAN8S239"/>
<organism evidence="2 3">
    <name type="scientific">Polyplax serrata</name>
    <name type="common">Common mouse louse</name>
    <dbReference type="NCBI Taxonomy" id="468196"/>
    <lineage>
        <taxon>Eukaryota</taxon>
        <taxon>Metazoa</taxon>
        <taxon>Ecdysozoa</taxon>
        <taxon>Arthropoda</taxon>
        <taxon>Hexapoda</taxon>
        <taxon>Insecta</taxon>
        <taxon>Pterygota</taxon>
        <taxon>Neoptera</taxon>
        <taxon>Paraneoptera</taxon>
        <taxon>Psocodea</taxon>
        <taxon>Troctomorpha</taxon>
        <taxon>Phthiraptera</taxon>
        <taxon>Anoplura</taxon>
        <taxon>Polyplacidae</taxon>
        <taxon>Polyplax</taxon>
    </lineage>
</organism>
<evidence type="ECO:0000313" key="3">
    <source>
        <dbReference type="Proteomes" id="UP001372834"/>
    </source>
</evidence>
<gene>
    <name evidence="2" type="ORF">RUM43_009360</name>
</gene>